<reference evidence="2" key="1">
    <citation type="submission" date="2019-04" db="EMBL/GenBank/DDBJ databases">
        <authorList>
            <person name="Alioto T."/>
            <person name="Alioto T."/>
        </authorList>
    </citation>
    <scope>NUCLEOTIDE SEQUENCE [LARGE SCALE GENOMIC DNA]</scope>
</reference>
<feature type="compositionally biased region" description="Polar residues" evidence="1">
    <location>
        <begin position="73"/>
        <end position="89"/>
    </location>
</feature>
<comment type="caution">
    <text evidence="2">The sequence shown here is derived from an EMBL/GenBank/DDBJ whole genome shotgun (WGS) entry which is preliminary data.</text>
</comment>
<gene>
    <name evidence="2" type="ORF">MONAX_5E039621</name>
</gene>
<protein>
    <submittedName>
        <fullName evidence="2">Uncharacterized protein</fullName>
    </submittedName>
</protein>
<accession>A0A5E4A2X5</accession>
<feature type="compositionally biased region" description="Low complexity" evidence="1">
    <location>
        <begin position="51"/>
        <end position="60"/>
    </location>
</feature>
<keyword evidence="3" id="KW-1185">Reference proteome</keyword>
<sequence length="131" mass="13123">MAALPPGVAASTAPHSPFHLVGFCAGSLGFGPGERSFPDSEAPAEGGRHSASAAAPVGEAAWRESEEGGALSVQRTRILQRSWTSTVTGPQPAAPGLNSDSPGGPSVHTGGLGQESPGGRQLRESCISLLI</sequence>
<dbReference type="Proteomes" id="UP000335636">
    <property type="component" value="Unassembled WGS sequence"/>
</dbReference>
<dbReference type="EMBL" id="CABDUW010000006">
    <property type="protein sequence ID" value="VTJ51567.1"/>
    <property type="molecule type" value="Genomic_DNA"/>
</dbReference>
<organism evidence="2 3">
    <name type="scientific">Marmota monax</name>
    <name type="common">Woodchuck</name>
    <dbReference type="NCBI Taxonomy" id="9995"/>
    <lineage>
        <taxon>Eukaryota</taxon>
        <taxon>Metazoa</taxon>
        <taxon>Chordata</taxon>
        <taxon>Craniata</taxon>
        <taxon>Vertebrata</taxon>
        <taxon>Euteleostomi</taxon>
        <taxon>Mammalia</taxon>
        <taxon>Eutheria</taxon>
        <taxon>Euarchontoglires</taxon>
        <taxon>Glires</taxon>
        <taxon>Rodentia</taxon>
        <taxon>Sciuromorpha</taxon>
        <taxon>Sciuridae</taxon>
        <taxon>Xerinae</taxon>
        <taxon>Marmotini</taxon>
        <taxon>Marmota</taxon>
    </lineage>
</organism>
<proteinExistence type="predicted"/>
<evidence type="ECO:0000313" key="2">
    <source>
        <dbReference type="EMBL" id="VTJ51567.1"/>
    </source>
</evidence>
<feature type="region of interest" description="Disordered" evidence="1">
    <location>
        <begin position="31"/>
        <end position="124"/>
    </location>
</feature>
<dbReference type="AlphaFoldDB" id="A0A5E4A2X5"/>
<evidence type="ECO:0000256" key="1">
    <source>
        <dbReference type="SAM" id="MobiDB-lite"/>
    </source>
</evidence>
<evidence type="ECO:0000313" key="3">
    <source>
        <dbReference type="Proteomes" id="UP000335636"/>
    </source>
</evidence>
<name>A0A5E4A2X5_MARMO</name>